<organism evidence="1 2">
    <name type="scientific">Pseudolysinimonas yzui</name>
    <dbReference type="NCBI Taxonomy" id="2708254"/>
    <lineage>
        <taxon>Bacteria</taxon>
        <taxon>Bacillati</taxon>
        <taxon>Actinomycetota</taxon>
        <taxon>Actinomycetes</taxon>
        <taxon>Micrococcales</taxon>
        <taxon>Microbacteriaceae</taxon>
        <taxon>Pseudolysinimonas</taxon>
    </lineage>
</organism>
<sequence>MHDQFGARPVCVVPDDAACAGVLAGRTVVTWRGPCSLHHGIRIPHINAAVTWLKNCPGRRRVA</sequence>
<reference evidence="1" key="1">
    <citation type="journal article" date="2014" name="Int. J. Syst. Evol. Microbiol.">
        <title>Complete genome sequence of Corynebacterium casei LMG S-19264T (=DSM 44701T), isolated from a smear-ripened cheese.</title>
        <authorList>
            <consortium name="US DOE Joint Genome Institute (JGI-PGF)"/>
            <person name="Walter F."/>
            <person name="Albersmeier A."/>
            <person name="Kalinowski J."/>
            <person name="Ruckert C."/>
        </authorList>
    </citation>
    <scope>NUCLEOTIDE SEQUENCE</scope>
    <source>
        <strain evidence="1">CGMCC 1.16548</strain>
    </source>
</reference>
<proteinExistence type="predicted"/>
<evidence type="ECO:0000313" key="2">
    <source>
        <dbReference type="Proteomes" id="UP000617531"/>
    </source>
</evidence>
<gene>
    <name evidence="1" type="ORF">GCM10011600_30270</name>
</gene>
<name>A0A8J3GTP3_9MICO</name>
<evidence type="ECO:0000313" key="1">
    <source>
        <dbReference type="EMBL" id="GHF27359.1"/>
    </source>
</evidence>
<reference evidence="1" key="2">
    <citation type="submission" date="2020-09" db="EMBL/GenBank/DDBJ databases">
        <authorList>
            <person name="Sun Q."/>
            <person name="Zhou Y."/>
        </authorList>
    </citation>
    <scope>NUCLEOTIDE SEQUENCE</scope>
    <source>
        <strain evidence="1">CGMCC 1.16548</strain>
    </source>
</reference>
<dbReference type="Proteomes" id="UP000617531">
    <property type="component" value="Unassembled WGS sequence"/>
</dbReference>
<keyword evidence="2" id="KW-1185">Reference proteome</keyword>
<accession>A0A8J3GTP3</accession>
<protein>
    <submittedName>
        <fullName evidence="1">Uncharacterized protein</fullName>
    </submittedName>
</protein>
<comment type="caution">
    <text evidence="1">The sequence shown here is derived from an EMBL/GenBank/DDBJ whole genome shotgun (WGS) entry which is preliminary data.</text>
</comment>
<dbReference type="EMBL" id="BNAI01000014">
    <property type="protein sequence ID" value="GHF27359.1"/>
    <property type="molecule type" value="Genomic_DNA"/>
</dbReference>
<dbReference type="AlphaFoldDB" id="A0A8J3GTP3"/>